<dbReference type="PANTHER" id="PTHR46601:SF2">
    <property type="entry name" value="UBIQUITIN-LIKE PROTEASE FAMILY PROFILE DOMAIN-CONTAINING PROTEIN"/>
    <property type="match status" value="1"/>
</dbReference>
<sequence length="935" mass="109087">MNIFQMPLSAAERCRRYRENLRQSNPEKYDLMKKKNAERTKAKKRKIANMSEDEKLAMRKKWRDAKRNKKDEKVEKLVVPNNDNRQRRKYRSKLLRENRILKEKNKNLCVTNGSLKKTILRYRKKINTLTNQLNQLKTENTVEPTKSPTTPLKKYIEEEIPDISVESKQKIRKKLLETRVLQESLKETYNDSKSNEEKNVLKKLLVSESVKKYNMQFKIRKYLGLKRGIRHYYSIKQKKIRTAKELTKFFERDDISRMTAGKKECVTRQKIKKQKRFLLNTLSNLYKIYRSEGGILSFASFKRYRPFYVVSPHVSNRNTCACIKHANLAFKAQTLKKLGLISSADPNDLISKIVCDIKSKSCMYSECTVCYGKKLSFAFATDTQEVSWLEWTTKNYEYGKSNARKTTKKTVKEEKIGTLNTLADMIQKDLVKFKYHHFNIYHQHKQYKEAIENIKCNEIIIHCDFSENYSCKMAKEVQSMHFAGSRQQITLHTGVAYVKNEKPISFCSVSPSLKHDPQAIWGHLEPVIFFFKEKYPAINCVHFYSDGPTTQYRQKKNFWLFGEKTKEDGFVQATWSFFEASHGKGAADGVGGAIKRILDSRVSYGEDIVDAKSAFDVLSKADTTIKLFYVTEDSIKKVENPQNIQPVPNTMKIHQIIATDDKRVIKYRSLSCFCARGACECFSPKVHNFKQKPIKVSCKKSDSRTKKKKIKKEINSSKRARKIYKESDTTSEDTDTSEIQYADTDDDYTSFDDEMTTGEIETEIVYETNRNSKVKVLSEVRFTPENQAYFNLSNYGPLTLTPIDCTNFNLCSQNEKENITHANPDSCSSKDKDTDVPELYKISDSILVRYYQRKSWKYYVGFIDKIEIKDDDTFYEVHFLKTIKEQDSNIKFIKIPKNKDFDIVTNVSIVKKVKLTALEKLGEYSLTEDCDEIYF</sequence>
<comment type="caution">
    <text evidence="2">The sequence shown here is derived from an EMBL/GenBank/DDBJ whole genome shotgun (WGS) entry which is preliminary data.</text>
</comment>
<dbReference type="AlphaFoldDB" id="A0AAV1M5V0"/>
<evidence type="ECO:0008006" key="4">
    <source>
        <dbReference type="Google" id="ProtNLM"/>
    </source>
</evidence>
<name>A0AAV1M5V0_9NEOP</name>
<protein>
    <recommendedName>
        <fullName evidence="4">Transposase</fullName>
    </recommendedName>
</protein>
<accession>A0AAV1M5V0</accession>
<feature type="region of interest" description="Disordered" evidence="1">
    <location>
        <begin position="721"/>
        <end position="752"/>
    </location>
</feature>
<dbReference type="PANTHER" id="PTHR46601">
    <property type="entry name" value="ULP_PROTEASE DOMAIN-CONTAINING PROTEIN"/>
    <property type="match status" value="1"/>
</dbReference>
<dbReference type="EMBL" id="CAVLGL010000137">
    <property type="protein sequence ID" value="CAK1602489.1"/>
    <property type="molecule type" value="Genomic_DNA"/>
</dbReference>
<reference evidence="2 3" key="1">
    <citation type="submission" date="2023-11" db="EMBL/GenBank/DDBJ databases">
        <authorList>
            <person name="Hedman E."/>
            <person name="Englund M."/>
            <person name="Stromberg M."/>
            <person name="Nyberg Akerstrom W."/>
            <person name="Nylinder S."/>
            <person name="Jareborg N."/>
            <person name="Kallberg Y."/>
            <person name="Kronander E."/>
        </authorList>
    </citation>
    <scope>NUCLEOTIDE SEQUENCE [LARGE SCALE GENOMIC DNA]</scope>
</reference>
<gene>
    <name evidence="2" type="ORF">PARMNEM_LOCUS20986</name>
</gene>
<proteinExistence type="predicted"/>
<organism evidence="2 3">
    <name type="scientific">Parnassius mnemosyne</name>
    <name type="common">clouded apollo</name>
    <dbReference type="NCBI Taxonomy" id="213953"/>
    <lineage>
        <taxon>Eukaryota</taxon>
        <taxon>Metazoa</taxon>
        <taxon>Ecdysozoa</taxon>
        <taxon>Arthropoda</taxon>
        <taxon>Hexapoda</taxon>
        <taxon>Insecta</taxon>
        <taxon>Pterygota</taxon>
        <taxon>Neoptera</taxon>
        <taxon>Endopterygota</taxon>
        <taxon>Lepidoptera</taxon>
        <taxon>Glossata</taxon>
        <taxon>Ditrysia</taxon>
        <taxon>Papilionoidea</taxon>
        <taxon>Papilionidae</taxon>
        <taxon>Parnassiinae</taxon>
        <taxon>Parnassini</taxon>
        <taxon>Parnassius</taxon>
        <taxon>Driopa</taxon>
    </lineage>
</organism>
<evidence type="ECO:0000256" key="1">
    <source>
        <dbReference type="SAM" id="MobiDB-lite"/>
    </source>
</evidence>
<keyword evidence="3" id="KW-1185">Reference proteome</keyword>
<dbReference type="Proteomes" id="UP001314205">
    <property type="component" value="Unassembled WGS sequence"/>
</dbReference>
<evidence type="ECO:0000313" key="2">
    <source>
        <dbReference type="EMBL" id="CAK1602489.1"/>
    </source>
</evidence>
<evidence type="ECO:0000313" key="3">
    <source>
        <dbReference type="Proteomes" id="UP001314205"/>
    </source>
</evidence>
<feature type="compositionally biased region" description="Acidic residues" evidence="1">
    <location>
        <begin position="743"/>
        <end position="752"/>
    </location>
</feature>